<organism evidence="2 3">
    <name type="scientific">Pedococcus dokdonensis</name>
    <dbReference type="NCBI Taxonomy" id="443156"/>
    <lineage>
        <taxon>Bacteria</taxon>
        <taxon>Bacillati</taxon>
        <taxon>Actinomycetota</taxon>
        <taxon>Actinomycetes</taxon>
        <taxon>Micrococcales</taxon>
        <taxon>Intrasporangiaceae</taxon>
        <taxon>Pedococcus</taxon>
    </lineage>
</organism>
<proteinExistence type="predicted"/>
<dbReference type="EMBL" id="LT629711">
    <property type="protein sequence ID" value="SDP26949.1"/>
    <property type="molecule type" value="Genomic_DNA"/>
</dbReference>
<evidence type="ECO:0000259" key="1">
    <source>
        <dbReference type="Pfam" id="PF00535"/>
    </source>
</evidence>
<evidence type="ECO:0000313" key="2">
    <source>
        <dbReference type="EMBL" id="SDP26949.1"/>
    </source>
</evidence>
<dbReference type="STRING" id="443156.SAMN04489867_1909"/>
<gene>
    <name evidence="2" type="ORF">SAMN04489867_1909</name>
</gene>
<dbReference type="Gene3D" id="3.90.550.10">
    <property type="entry name" value="Spore Coat Polysaccharide Biosynthesis Protein SpsA, Chain A"/>
    <property type="match status" value="1"/>
</dbReference>
<dbReference type="OrthoDB" id="153025at2"/>
<protein>
    <submittedName>
        <fullName evidence="2">Glycosyl transferase family 2</fullName>
    </submittedName>
</protein>
<evidence type="ECO:0000313" key="3">
    <source>
        <dbReference type="Proteomes" id="UP000199077"/>
    </source>
</evidence>
<dbReference type="AlphaFoldDB" id="A0A1H0RCP4"/>
<accession>A0A1H0RCP4</accession>
<dbReference type="RefSeq" id="WP_091784510.1">
    <property type="nucleotide sequence ID" value="NZ_LT629711.1"/>
</dbReference>
<keyword evidence="3" id="KW-1185">Reference proteome</keyword>
<feature type="domain" description="Glycosyltransferase 2-like" evidence="1">
    <location>
        <begin position="7"/>
        <end position="114"/>
    </location>
</feature>
<dbReference type="SUPFAM" id="SSF53448">
    <property type="entry name" value="Nucleotide-diphospho-sugar transferases"/>
    <property type="match status" value="1"/>
</dbReference>
<dbReference type="PANTHER" id="PTHR22916">
    <property type="entry name" value="GLYCOSYLTRANSFERASE"/>
    <property type="match status" value="1"/>
</dbReference>
<dbReference type="PANTHER" id="PTHR22916:SF3">
    <property type="entry name" value="UDP-GLCNAC:BETAGAL BETA-1,3-N-ACETYLGLUCOSAMINYLTRANSFERASE-LIKE PROTEIN 1"/>
    <property type="match status" value="1"/>
</dbReference>
<dbReference type="InterPro" id="IPR001173">
    <property type="entry name" value="Glyco_trans_2-like"/>
</dbReference>
<dbReference type="InterPro" id="IPR029044">
    <property type="entry name" value="Nucleotide-diphossugar_trans"/>
</dbReference>
<dbReference type="Proteomes" id="UP000199077">
    <property type="component" value="Chromosome I"/>
</dbReference>
<sequence>MSKPLVSVLVMAYNHEQFIGRALDSIVSQHLDEPFEVLVGEDCSTDNTLHIVRDFEVRHPGLVRVVTSESNVGMHANHKRLVLAAEGEYVAYCEGDDWWFPGKLRAQLNQLRAQPWLIGSHTDFTHVIPSQSGWRGRVGYATRVRKVAPTPTRFVDLLERNLVQTCTLVLRRSVATDYVRSGHLERGYAVGDWPLCLYATQFGDLGFDTTPLAAYRRVAGSVTNVGIERQVERVRDQHRMIDDFADEARGRGIPGSEVAARRGHQVTDSAVVWSSLMAGRPRLACSSNESTSRSLLSSVHPLVRLAWISAARIPLLAKGMRLFAETAVRCRELLTYRRIDVG</sequence>
<reference evidence="3" key="1">
    <citation type="submission" date="2016-10" db="EMBL/GenBank/DDBJ databases">
        <authorList>
            <person name="Varghese N."/>
            <person name="Submissions S."/>
        </authorList>
    </citation>
    <scope>NUCLEOTIDE SEQUENCE [LARGE SCALE GENOMIC DNA]</scope>
    <source>
        <strain evidence="3">DSM 22329</strain>
    </source>
</reference>
<dbReference type="Pfam" id="PF00535">
    <property type="entry name" value="Glycos_transf_2"/>
    <property type="match status" value="1"/>
</dbReference>
<dbReference type="GO" id="GO:0016758">
    <property type="term" value="F:hexosyltransferase activity"/>
    <property type="evidence" value="ECO:0007669"/>
    <property type="project" value="UniProtKB-ARBA"/>
</dbReference>
<keyword evidence="2" id="KW-0808">Transferase</keyword>
<name>A0A1H0RCP4_9MICO</name>